<dbReference type="InterPro" id="IPR024466">
    <property type="entry name" value="CHP02679_N"/>
</dbReference>
<evidence type="ECO:0000259" key="2">
    <source>
        <dbReference type="Pfam" id="PF11796"/>
    </source>
</evidence>
<dbReference type="Pfam" id="PF11796">
    <property type="entry name" value="DUF3323"/>
    <property type="match status" value="1"/>
</dbReference>
<keyword evidence="4" id="KW-1185">Reference proteome</keyword>
<dbReference type="RefSeq" id="WP_375522629.1">
    <property type="nucleotide sequence ID" value="NZ_JBHIRY010000040.1"/>
</dbReference>
<accession>A0ABV5C7W8</accession>
<reference evidence="3 4" key="1">
    <citation type="submission" date="2024-09" db="EMBL/GenBank/DDBJ databases">
        <title>Paenibacillus zeirhizospherea sp. nov., isolated from surface of the maize (Zea mays) roots in a horticulture field, Hungary.</title>
        <authorList>
            <person name="Marton D."/>
            <person name="Farkas M."/>
            <person name="Bedics A."/>
            <person name="Toth E."/>
            <person name="Tancsics A."/>
            <person name="Boka K."/>
            <person name="Marati G."/>
            <person name="Kriszt B."/>
            <person name="Cserhati M."/>
        </authorList>
    </citation>
    <scope>NUCLEOTIDE SEQUENCE [LARGE SCALE GENOMIC DNA]</scope>
    <source>
        <strain evidence="3 4">JCM 18446</strain>
    </source>
</reference>
<evidence type="ECO:0000313" key="4">
    <source>
        <dbReference type="Proteomes" id="UP001580430"/>
    </source>
</evidence>
<sequence>MSSEQMGQFHDDSSSDNRLEQADRARVYFSRPGFSMMLEAIWKRYASLEKAAGHAVIRNATSEECDVINSFMGWFKQPGTDIRVPLQEFEQELMSSPFPFSIPELHTVLVGTPLLTNSDRKLLAEQDWLLLFYNMEQQHERQGGQLPVVLKEWLTGLQNGTAEGYRTLRDMWRTQAEAAERELLITVRAWSLLLSLQRDDQQLQVSVNSAVRLPVLAAQVAGNPHALDRNMPAGRLLVQALLFAGKGSRAHVEQETEEESGSEILFGIDSLSIRDMYRKAGILDDDISSLVHVYYPWDRGAAGPQVMTLRQVDVAKQLRPVNDIYVVENPAVFSTLVDLTETEVAGSGATASDCGQGPLLLCTSGPASAAALRLLDRYVEEDWQGTIYYSGDFDIKGVQMGNVLAARYAAFFAPWHFNGESYKKCNCKINQEGVMFTNEERAALIKMQPAWDKELCFWMADTGRKLFQEEFINELIRDWSDDVEAR</sequence>
<dbReference type="InterPro" id="IPR024465">
    <property type="entry name" value="DUF2399"/>
</dbReference>
<gene>
    <name evidence="3" type="ORF">ACE5LO_24895</name>
</gene>
<comment type="caution">
    <text evidence="3">The sequence shown here is derived from an EMBL/GenBank/DDBJ whole genome shotgun (WGS) entry which is preliminary data.</text>
</comment>
<evidence type="ECO:0000259" key="1">
    <source>
        <dbReference type="Pfam" id="PF09664"/>
    </source>
</evidence>
<dbReference type="Pfam" id="PF09664">
    <property type="entry name" value="DUF2399"/>
    <property type="match status" value="1"/>
</dbReference>
<dbReference type="EMBL" id="JBHIRY010000040">
    <property type="protein sequence ID" value="MFB5763620.1"/>
    <property type="molecule type" value="Genomic_DNA"/>
</dbReference>
<dbReference type="Proteomes" id="UP001580430">
    <property type="component" value="Unassembled WGS sequence"/>
</dbReference>
<organism evidence="3 4">
    <name type="scientific">Paenibacillus medicaginis</name>
    <dbReference type="NCBI Taxonomy" id="1470560"/>
    <lineage>
        <taxon>Bacteria</taxon>
        <taxon>Bacillati</taxon>
        <taxon>Bacillota</taxon>
        <taxon>Bacilli</taxon>
        <taxon>Bacillales</taxon>
        <taxon>Paenibacillaceae</taxon>
        <taxon>Paenibacillus</taxon>
    </lineage>
</organism>
<feature type="domain" description="DUF2399" evidence="1">
    <location>
        <begin position="306"/>
        <end position="478"/>
    </location>
</feature>
<evidence type="ECO:0000313" key="3">
    <source>
        <dbReference type="EMBL" id="MFB5763620.1"/>
    </source>
</evidence>
<protein>
    <submittedName>
        <fullName evidence="3">TIGR02679 domain-containing protein</fullName>
    </submittedName>
</protein>
<name>A0ABV5C7W8_9BACL</name>
<feature type="domain" description="Conserved hypothetical protein CHP02679 N terminus" evidence="2">
    <location>
        <begin position="52"/>
        <end position="294"/>
    </location>
</feature>
<proteinExistence type="predicted"/>